<keyword evidence="3" id="KW-1185">Reference proteome</keyword>
<keyword evidence="1" id="KW-0521">NADP</keyword>
<evidence type="ECO:0000313" key="2">
    <source>
        <dbReference type="EMBL" id="MFD2418180.1"/>
    </source>
</evidence>
<proteinExistence type="predicted"/>
<gene>
    <name evidence="2" type="ORF">ACFSXZ_17795</name>
</gene>
<protein>
    <submittedName>
        <fullName evidence="2">Acyl-CoA reductase</fullName>
    </submittedName>
</protein>
<dbReference type="InterPro" id="IPR008670">
    <property type="entry name" value="CoA_reduct_LuxC"/>
</dbReference>
<accession>A0ABW5FVE8</accession>
<dbReference type="EMBL" id="JBHUKR010000007">
    <property type="protein sequence ID" value="MFD2418180.1"/>
    <property type="molecule type" value="Genomic_DNA"/>
</dbReference>
<evidence type="ECO:0000256" key="1">
    <source>
        <dbReference type="ARBA" id="ARBA00022857"/>
    </source>
</evidence>
<dbReference type="Pfam" id="PF05893">
    <property type="entry name" value="LuxC"/>
    <property type="match status" value="1"/>
</dbReference>
<dbReference type="InterPro" id="IPR016161">
    <property type="entry name" value="Ald_DH/histidinol_DH"/>
</dbReference>
<dbReference type="SUPFAM" id="SSF53720">
    <property type="entry name" value="ALDH-like"/>
    <property type="match status" value="1"/>
</dbReference>
<dbReference type="Proteomes" id="UP001597417">
    <property type="component" value="Unassembled WGS sequence"/>
</dbReference>
<sequence length="398" mass="43563">MNVTSLFPADAPFRLGDLTDGPTDDFLTVADERIGDFLARLGRALLRPAIARAHPELAPLGFFLRRMPVPPRDEVLRVPRGLVFHVPPANVDTVFAYCWALSAWSGNRNVVKVSARAGDATRVVLDAANDLLSEVDSVVARTQRVIGYGHDDAITAALSEAADLRVVWGGDASVRALRRFPLAPHARDLTFPDRSSFAVISVPGWRRSTARQRRAAVEGFRDDTFWFGQAACSSPRGVFWIGDPDDGRSAAREFRGLLTAVVAEKGYFPDPAMAVQKRVSAYGAAADGRVRLIEFDSEAVATLELTEPAALPRAWLGPGVFTHSWVKSLDDLRRIVCRKDQTVTHFGFDRAELVTFARKLAGRGVDRIVPFGSALAFSPVWDGYDLLTEFTKVVTVSS</sequence>
<name>A0ABW5FVE8_9PSEU</name>
<organism evidence="2 3">
    <name type="scientific">Amycolatopsis pigmentata</name>
    <dbReference type="NCBI Taxonomy" id="450801"/>
    <lineage>
        <taxon>Bacteria</taxon>
        <taxon>Bacillati</taxon>
        <taxon>Actinomycetota</taxon>
        <taxon>Actinomycetes</taxon>
        <taxon>Pseudonocardiales</taxon>
        <taxon>Pseudonocardiaceae</taxon>
        <taxon>Amycolatopsis</taxon>
    </lineage>
</organism>
<evidence type="ECO:0000313" key="3">
    <source>
        <dbReference type="Proteomes" id="UP001597417"/>
    </source>
</evidence>
<reference evidence="3" key="1">
    <citation type="journal article" date="2019" name="Int. J. Syst. Evol. Microbiol.">
        <title>The Global Catalogue of Microorganisms (GCM) 10K type strain sequencing project: providing services to taxonomists for standard genome sequencing and annotation.</title>
        <authorList>
            <consortium name="The Broad Institute Genomics Platform"/>
            <consortium name="The Broad Institute Genome Sequencing Center for Infectious Disease"/>
            <person name="Wu L."/>
            <person name="Ma J."/>
        </authorList>
    </citation>
    <scope>NUCLEOTIDE SEQUENCE [LARGE SCALE GENOMIC DNA]</scope>
    <source>
        <strain evidence="3">CGMCC 4.7645</strain>
    </source>
</reference>
<dbReference type="RefSeq" id="WP_378266134.1">
    <property type="nucleotide sequence ID" value="NZ_JBHUKR010000007.1"/>
</dbReference>
<comment type="caution">
    <text evidence="2">The sequence shown here is derived from an EMBL/GenBank/DDBJ whole genome shotgun (WGS) entry which is preliminary data.</text>
</comment>